<dbReference type="PANTHER" id="PTHR43712">
    <property type="entry name" value="PUTATIVE (AFU_ORTHOLOGUE AFUA_4G14580)-RELATED"/>
    <property type="match status" value="1"/>
</dbReference>
<evidence type="ECO:0000256" key="1">
    <source>
        <dbReference type="ARBA" id="ARBA00022603"/>
    </source>
</evidence>
<gene>
    <name evidence="6" type="ORF">ACFPM3_04070</name>
</gene>
<evidence type="ECO:0000256" key="3">
    <source>
        <dbReference type="ARBA" id="ARBA00022691"/>
    </source>
</evidence>
<dbReference type="Gene3D" id="1.10.10.10">
    <property type="entry name" value="Winged helix-like DNA-binding domain superfamily/Winged helix DNA-binding domain"/>
    <property type="match status" value="1"/>
</dbReference>
<keyword evidence="7" id="KW-1185">Reference proteome</keyword>
<evidence type="ECO:0000259" key="5">
    <source>
        <dbReference type="Pfam" id="PF00891"/>
    </source>
</evidence>
<proteinExistence type="predicted"/>
<keyword evidence="4" id="KW-1133">Transmembrane helix</keyword>
<accession>A0ABV9XA44</accession>
<keyword evidence="4" id="KW-0812">Transmembrane</keyword>
<dbReference type="PROSITE" id="PS51683">
    <property type="entry name" value="SAM_OMT_II"/>
    <property type="match status" value="1"/>
</dbReference>
<dbReference type="Gene3D" id="3.40.50.150">
    <property type="entry name" value="Vaccinia Virus protein VP39"/>
    <property type="match status" value="1"/>
</dbReference>
<protein>
    <submittedName>
        <fullName evidence="6">Methyltransferase</fullName>
    </submittedName>
</protein>
<dbReference type="InterPro" id="IPR001077">
    <property type="entry name" value="COMT_C"/>
</dbReference>
<keyword evidence="2" id="KW-0808">Transferase</keyword>
<feature type="domain" description="O-methyltransferase C-terminal" evidence="5">
    <location>
        <begin position="117"/>
        <end position="324"/>
    </location>
</feature>
<dbReference type="Gene3D" id="1.20.58.1390">
    <property type="match status" value="1"/>
</dbReference>
<evidence type="ECO:0000313" key="7">
    <source>
        <dbReference type="Proteomes" id="UP001595829"/>
    </source>
</evidence>
<evidence type="ECO:0000256" key="4">
    <source>
        <dbReference type="SAM" id="Phobius"/>
    </source>
</evidence>
<dbReference type="GO" id="GO:0032259">
    <property type="term" value="P:methylation"/>
    <property type="evidence" value="ECO:0007669"/>
    <property type="project" value="UniProtKB-KW"/>
</dbReference>
<dbReference type="InterPro" id="IPR016461">
    <property type="entry name" value="COMT-like"/>
</dbReference>
<reference evidence="7" key="1">
    <citation type="journal article" date="2019" name="Int. J. Syst. Evol. Microbiol.">
        <title>The Global Catalogue of Microorganisms (GCM) 10K type strain sequencing project: providing services to taxonomists for standard genome sequencing and annotation.</title>
        <authorList>
            <consortium name="The Broad Institute Genomics Platform"/>
            <consortium name="The Broad Institute Genome Sequencing Center for Infectious Disease"/>
            <person name="Wu L."/>
            <person name="Ma J."/>
        </authorList>
    </citation>
    <scope>NUCLEOTIDE SEQUENCE [LARGE SCALE GENOMIC DNA]</scope>
    <source>
        <strain evidence="7">CGMCC 4.1648</strain>
    </source>
</reference>
<keyword evidence="1 6" id="KW-0489">Methyltransferase</keyword>
<dbReference type="InterPro" id="IPR036388">
    <property type="entry name" value="WH-like_DNA-bd_sf"/>
</dbReference>
<name>A0ABV9XA44_9ACTN</name>
<dbReference type="GO" id="GO:0008168">
    <property type="term" value="F:methyltransferase activity"/>
    <property type="evidence" value="ECO:0007669"/>
    <property type="project" value="UniProtKB-KW"/>
</dbReference>
<dbReference type="SUPFAM" id="SSF46785">
    <property type="entry name" value="Winged helix' DNA-binding domain"/>
    <property type="match status" value="1"/>
</dbReference>
<keyword evidence="4" id="KW-0472">Membrane</keyword>
<dbReference type="CDD" id="cd02440">
    <property type="entry name" value="AdoMet_MTases"/>
    <property type="match status" value="1"/>
</dbReference>
<dbReference type="SUPFAM" id="SSF53335">
    <property type="entry name" value="S-adenosyl-L-methionine-dependent methyltransferases"/>
    <property type="match status" value="1"/>
</dbReference>
<keyword evidence="3" id="KW-0949">S-adenosyl-L-methionine</keyword>
<dbReference type="Pfam" id="PF00891">
    <property type="entry name" value="Methyltransf_2"/>
    <property type="match status" value="1"/>
</dbReference>
<sequence>MPAQDVDRQYDRFRLIVNGPALFNAVVAGVELGVFAFLSEHPKAEFEDIRRHVGIPEHSLRVLLLGLCASEMVLREDGRYHNAAPAEELLAKDGPDSWRHILLGWQRIYYPAFAHTTSALRSGTNTALSAHPGTEPTLYQRLARDPETEEILHASMAAFTLQSMSGLLENAELATVRRLLDVGGGDGTTAFRIAERLPEAEVTVFEMPSVGRLAERGIPSGTAGRVTVHPGNIFEDDFPEGFDAILFSHVLEVFSPDQIRLLLAKAVRALPPGGRIFVYGFHASADETAGVFSARLSLYLNVLASGQGMAYPAEDYERWLREAGCDRVTTYAGLPYEHGLVVAAKP</sequence>
<dbReference type="InterPro" id="IPR029063">
    <property type="entry name" value="SAM-dependent_MTases_sf"/>
</dbReference>
<dbReference type="RefSeq" id="WP_345693297.1">
    <property type="nucleotide sequence ID" value="NZ_BAABIT010000001.1"/>
</dbReference>
<dbReference type="InterPro" id="IPR036390">
    <property type="entry name" value="WH_DNA-bd_sf"/>
</dbReference>
<comment type="caution">
    <text evidence="6">The sequence shown here is derived from an EMBL/GenBank/DDBJ whole genome shotgun (WGS) entry which is preliminary data.</text>
</comment>
<dbReference type="PIRSF" id="PIRSF005739">
    <property type="entry name" value="O-mtase"/>
    <property type="match status" value="1"/>
</dbReference>
<dbReference type="Proteomes" id="UP001595829">
    <property type="component" value="Unassembled WGS sequence"/>
</dbReference>
<evidence type="ECO:0000313" key="6">
    <source>
        <dbReference type="EMBL" id="MFC5021329.1"/>
    </source>
</evidence>
<evidence type="ECO:0000256" key="2">
    <source>
        <dbReference type="ARBA" id="ARBA00022679"/>
    </source>
</evidence>
<organism evidence="6 7">
    <name type="scientific">Streptomyces coeruleoprunus</name>
    <dbReference type="NCBI Taxonomy" id="285563"/>
    <lineage>
        <taxon>Bacteria</taxon>
        <taxon>Bacillati</taxon>
        <taxon>Actinomycetota</taxon>
        <taxon>Actinomycetes</taxon>
        <taxon>Kitasatosporales</taxon>
        <taxon>Streptomycetaceae</taxon>
        <taxon>Streptomyces</taxon>
    </lineage>
</organism>
<dbReference type="EMBL" id="JBHSJD010000002">
    <property type="protein sequence ID" value="MFC5021329.1"/>
    <property type="molecule type" value="Genomic_DNA"/>
</dbReference>
<dbReference type="PANTHER" id="PTHR43712:SF2">
    <property type="entry name" value="O-METHYLTRANSFERASE CICE"/>
    <property type="match status" value="1"/>
</dbReference>
<feature type="transmembrane region" description="Helical" evidence="4">
    <location>
        <begin position="21"/>
        <end position="38"/>
    </location>
</feature>